<organism evidence="5">
    <name type="scientific">freshwater metagenome</name>
    <dbReference type="NCBI Taxonomy" id="449393"/>
    <lineage>
        <taxon>unclassified sequences</taxon>
        <taxon>metagenomes</taxon>
        <taxon>ecological metagenomes</taxon>
    </lineage>
</organism>
<keyword evidence="2" id="KW-0732">Signal</keyword>
<protein>
    <submittedName>
        <fullName evidence="5">Unannotated protein</fullName>
    </submittedName>
</protein>
<evidence type="ECO:0000256" key="2">
    <source>
        <dbReference type="ARBA" id="ARBA00022729"/>
    </source>
</evidence>
<dbReference type="EMBL" id="CAESAF010000011">
    <property type="protein sequence ID" value="CAB4331647.1"/>
    <property type="molecule type" value="Genomic_DNA"/>
</dbReference>
<dbReference type="InterPro" id="IPR000709">
    <property type="entry name" value="Leu_Ile_Val-bd"/>
</dbReference>
<proteinExistence type="predicted"/>
<evidence type="ECO:0000256" key="3">
    <source>
        <dbReference type="ARBA" id="ARBA00022970"/>
    </source>
</evidence>
<evidence type="ECO:0000259" key="4">
    <source>
        <dbReference type="Pfam" id="PF13458"/>
    </source>
</evidence>
<dbReference type="PANTHER" id="PTHR47151:SF2">
    <property type="entry name" value="AMINO ACID BINDING PROTEIN"/>
    <property type="match status" value="1"/>
</dbReference>
<dbReference type="PRINTS" id="PR00337">
    <property type="entry name" value="LEUILEVALBP"/>
</dbReference>
<keyword evidence="1" id="KW-0813">Transport</keyword>
<reference evidence="5" key="1">
    <citation type="submission" date="2020-05" db="EMBL/GenBank/DDBJ databases">
        <authorList>
            <person name="Chiriac C."/>
            <person name="Salcher M."/>
            <person name="Ghai R."/>
            <person name="Kavagutti S V."/>
        </authorList>
    </citation>
    <scope>NUCLEOTIDE SEQUENCE</scope>
</reference>
<keyword evidence="3" id="KW-0029">Amino-acid transport</keyword>
<dbReference type="Gene3D" id="3.40.50.2300">
    <property type="match status" value="2"/>
</dbReference>
<dbReference type="SUPFAM" id="SSF53822">
    <property type="entry name" value="Periplasmic binding protein-like I"/>
    <property type="match status" value="1"/>
</dbReference>
<gene>
    <name evidence="5" type="ORF">UFOPK3574_00224</name>
</gene>
<dbReference type="InterPro" id="IPR028081">
    <property type="entry name" value="Leu-bd"/>
</dbReference>
<accession>A0A6J5YRX5</accession>
<dbReference type="GO" id="GO:0006865">
    <property type="term" value="P:amino acid transport"/>
    <property type="evidence" value="ECO:0007669"/>
    <property type="project" value="UniProtKB-KW"/>
</dbReference>
<dbReference type="Pfam" id="PF13458">
    <property type="entry name" value="Peripla_BP_6"/>
    <property type="match status" value="1"/>
</dbReference>
<evidence type="ECO:0000256" key="1">
    <source>
        <dbReference type="ARBA" id="ARBA00022448"/>
    </source>
</evidence>
<dbReference type="AlphaFoldDB" id="A0A6J5YRX5"/>
<sequence length="378" mass="38273">MNKKILGGLAAVAAAVVAVVLTIGGGGSDTIKIAYQGPLSGGEAQTGTDEQNAVKFAIELYNATNPEQKIELVSADDQGDGTVAASVAPGIANDKSIVAVVGPAYSGATIASLPYYKEAGMPLISPSATKVSLTDPTVDGEFGGPVFHRIPATDKIQGPALGKLAVQGIAAPKVFIIDDQSAYSVGLVEYLTPSLPASVVVGTDSTKNDTSDFSATVAKIKSKGANVVIYTGYYSQAAVLVKQLRDGGYKGIFAGGDGVLNSEFAVLAGAAAEGARLTGATVPLAELSPDLAAKFKESLGVEPGVYAAESFDAANIIIDAIKAGNKTRETILAYIKSVQFTGVGGDVISFDANGDSTLGFINGFEVKSGKVVSTGAVK</sequence>
<dbReference type="CDD" id="cd06342">
    <property type="entry name" value="PBP1_ABC_LIVBP-like"/>
    <property type="match status" value="1"/>
</dbReference>
<name>A0A6J5YRX5_9ZZZZ</name>
<dbReference type="InterPro" id="IPR028082">
    <property type="entry name" value="Peripla_BP_I"/>
</dbReference>
<dbReference type="PANTHER" id="PTHR47151">
    <property type="entry name" value="LEU/ILE/VAL-BINDING ABC TRANSPORTER SUBUNIT"/>
    <property type="match status" value="1"/>
</dbReference>
<evidence type="ECO:0000313" key="5">
    <source>
        <dbReference type="EMBL" id="CAB4331647.1"/>
    </source>
</evidence>
<feature type="domain" description="Leucine-binding protein" evidence="4">
    <location>
        <begin position="30"/>
        <end position="354"/>
    </location>
</feature>